<organism evidence="3 4">
    <name type="scientific">Marinovum algicola</name>
    <dbReference type="NCBI Taxonomy" id="42444"/>
    <lineage>
        <taxon>Bacteria</taxon>
        <taxon>Pseudomonadati</taxon>
        <taxon>Pseudomonadota</taxon>
        <taxon>Alphaproteobacteria</taxon>
        <taxon>Rhodobacterales</taxon>
        <taxon>Roseobacteraceae</taxon>
        <taxon>Marinovum</taxon>
    </lineage>
</organism>
<keyword evidence="4" id="KW-1185">Reference proteome</keyword>
<dbReference type="Pfam" id="PF17408">
    <property type="entry name" value="MCD_N"/>
    <property type="match status" value="1"/>
</dbReference>
<dbReference type="AlphaFoldDB" id="A0A975WCG9"/>
<proteinExistence type="predicted"/>
<dbReference type="InterPro" id="IPR038351">
    <property type="entry name" value="MCD_N_sf"/>
</dbReference>
<sequence>MPGSNIAFLNELLHSIGARISVKAEGTGRSSLPADQRLAEACTELMRHAGEALQVAVARDALDAYGKLDRAGQADFFRSLLTNYSADPAAIRSAFGAWDKTQDEADLEALFRAVEPRRQTLLRRLNFAPGGTLQLVRMRADLLGLIREAPELRPLDADFGHLLASWFNRGFLVMRRIDWNTPAAILEKIVAYEAVHEIRDWDDLRRRLDPADRRCYGFFHPATGDEPLIFVEVALCRGIPDAIGPLLSDAHDVEEDEADSAVFYSISNCQPGLKGVSFGNFLIKQVVRDLSSQLPGLKNFVTLSPAPEFSGWLSKQTDPAAQSLSKELAEGGWQSDDAAIQRLAPQVHHWAARYFTQGKTASGAPVDPVARFHLGNGASAHRVNWPADLAAGALSRAHGVMINYLYEPERIEAQHEAFVTDGTVTCGPDLKRALRSQKATAE</sequence>
<feature type="domain" description="Malonyl-CoA decarboxylase C-terminal" evidence="1">
    <location>
        <begin position="170"/>
        <end position="407"/>
    </location>
</feature>
<dbReference type="InterPro" id="IPR007956">
    <property type="entry name" value="Malonyl_CoA_deC_C"/>
</dbReference>
<dbReference type="Gene3D" id="3.40.630.150">
    <property type="entry name" value="Malonyl-CoA decarboxylase, catalytic domain"/>
    <property type="match status" value="1"/>
</dbReference>
<dbReference type="InterPro" id="IPR042303">
    <property type="entry name" value="Malonyl_CoA_deC_C_sf"/>
</dbReference>
<dbReference type="Pfam" id="PF05292">
    <property type="entry name" value="MCD"/>
    <property type="match status" value="1"/>
</dbReference>
<dbReference type="PANTHER" id="PTHR28641:SF1">
    <property type="entry name" value="MALONYL-COA DECARBOXYLASE, MITOCHONDRIAL"/>
    <property type="match status" value="1"/>
</dbReference>
<feature type="domain" description="Malonyl-CoA decarboxylase N-terminal" evidence="2">
    <location>
        <begin position="84"/>
        <end position="167"/>
    </location>
</feature>
<dbReference type="RefSeq" id="WP_074837597.1">
    <property type="nucleotide sequence ID" value="NZ_CATMKJ010000022.1"/>
</dbReference>
<evidence type="ECO:0000259" key="2">
    <source>
        <dbReference type="Pfam" id="PF17408"/>
    </source>
</evidence>
<reference evidence="3 4" key="1">
    <citation type="submission" date="2016-10" db="EMBL/GenBank/DDBJ databases">
        <authorList>
            <person name="Varghese N."/>
            <person name="Submissions S."/>
        </authorList>
    </citation>
    <scope>NUCLEOTIDE SEQUENCE [LARGE SCALE GENOMIC DNA]</scope>
    <source>
        <strain evidence="3 4">FF3</strain>
    </source>
</reference>
<dbReference type="EMBL" id="FNYY01000013">
    <property type="protein sequence ID" value="SEJ90570.1"/>
    <property type="molecule type" value="Genomic_DNA"/>
</dbReference>
<name>A0A975WCG9_9RHOB</name>
<dbReference type="PANTHER" id="PTHR28641">
    <property type="match status" value="1"/>
</dbReference>
<dbReference type="InterPro" id="IPR035372">
    <property type="entry name" value="MCD_N"/>
</dbReference>
<evidence type="ECO:0000313" key="3">
    <source>
        <dbReference type="EMBL" id="SEJ90570.1"/>
    </source>
</evidence>
<gene>
    <name evidence="3" type="ORF">SAMN04487940_11387</name>
</gene>
<evidence type="ECO:0000259" key="1">
    <source>
        <dbReference type="Pfam" id="PF05292"/>
    </source>
</evidence>
<dbReference type="InterPro" id="IPR038917">
    <property type="entry name" value="Malonyl_CoA_deC"/>
</dbReference>
<dbReference type="Proteomes" id="UP000182932">
    <property type="component" value="Unassembled WGS sequence"/>
</dbReference>
<accession>A0A975WCG9</accession>
<evidence type="ECO:0000313" key="4">
    <source>
        <dbReference type="Proteomes" id="UP000182932"/>
    </source>
</evidence>
<dbReference type="GeneID" id="80819618"/>
<dbReference type="GO" id="GO:0050080">
    <property type="term" value="F:malonyl-CoA decarboxylase activity"/>
    <property type="evidence" value="ECO:0007669"/>
    <property type="project" value="InterPro"/>
</dbReference>
<protein>
    <submittedName>
        <fullName evidence="3">Malonyl-CoA decarboxylase</fullName>
    </submittedName>
</protein>
<dbReference type="GO" id="GO:0006633">
    <property type="term" value="P:fatty acid biosynthetic process"/>
    <property type="evidence" value="ECO:0007669"/>
    <property type="project" value="InterPro"/>
</dbReference>
<comment type="caution">
    <text evidence="3">The sequence shown here is derived from an EMBL/GenBank/DDBJ whole genome shotgun (WGS) entry which is preliminary data.</text>
</comment>
<dbReference type="Gene3D" id="1.20.140.90">
    <property type="entry name" value="Malonyl-CoA decarboxylase, oligemerization domain"/>
    <property type="match status" value="1"/>
</dbReference>